<gene>
    <name evidence="7" type="ORF">MHYMCMPASI_00120</name>
</gene>
<dbReference type="Gene3D" id="3.40.50.150">
    <property type="entry name" value="Vaccinia Virus protein VP39"/>
    <property type="match status" value="1"/>
</dbReference>
<evidence type="ECO:0000256" key="3">
    <source>
        <dbReference type="ARBA" id="ARBA00040937"/>
    </source>
</evidence>
<dbReference type="InterPro" id="IPR013216">
    <property type="entry name" value="Methyltransf_11"/>
</dbReference>
<name>A0A8S4C3I5_9ACAR</name>
<evidence type="ECO:0000256" key="4">
    <source>
        <dbReference type="ARBA" id="ARBA00041833"/>
    </source>
</evidence>
<dbReference type="Proteomes" id="UP000837675">
    <property type="component" value="Unassembled WGS sequence"/>
</dbReference>
<dbReference type="EMBL" id="CAJVAF010000029">
    <property type="protein sequence ID" value="CAG7589250.1"/>
    <property type="molecule type" value="Genomic_DNA"/>
</dbReference>
<feature type="domain" description="Methyltransferase type 11" evidence="6">
    <location>
        <begin position="83"/>
        <end position="131"/>
    </location>
</feature>
<comment type="caution">
    <text evidence="7">The sequence shown here is derived from an EMBL/GenBank/DDBJ whole genome shotgun (WGS) entry which is preliminary data.</text>
</comment>
<accession>A0A8S4C3I5</accession>
<evidence type="ECO:0000259" key="6">
    <source>
        <dbReference type="Pfam" id="PF08241"/>
    </source>
</evidence>
<proteinExistence type="predicted"/>
<keyword evidence="2" id="KW-0808">Transferase</keyword>
<keyword evidence="8" id="KW-1185">Reference proteome</keyword>
<evidence type="ECO:0000313" key="8">
    <source>
        <dbReference type="Proteomes" id="UP000837675"/>
    </source>
</evidence>
<evidence type="ECO:0000256" key="1">
    <source>
        <dbReference type="ARBA" id="ARBA00022603"/>
    </source>
</evidence>
<dbReference type="InterPro" id="IPR050602">
    <property type="entry name" value="Malonyl-ACP_OMT"/>
</dbReference>
<evidence type="ECO:0000256" key="5">
    <source>
        <dbReference type="ARBA" id="ARBA00042549"/>
    </source>
</evidence>
<dbReference type="Pfam" id="PF08241">
    <property type="entry name" value="Methyltransf_11"/>
    <property type="match status" value="1"/>
</dbReference>
<sequence length="256" mass="29226">VQPLIFDSVKQKENLERFYTQFIANDFLYKLGAEIIFDCALRSRGEVNDLLLFGYFGQSIENLWNLGSNVRHGFISLLPTTSFQCSEEDVFPFTVSNFDLACSNLSLHFVNHVPLAFSNYKKILRKDGLFIATMVGDYSLFELREAFAYADEKLYGGLFSRIMPMIKAESLVNLANRSGFRGVVIHTETVKLQYSSLIDMLRDLRQIGFSNFLASPVTAISKNFLKIVSEYYWQNYSSNDRLNLSFNIITLSAVAQ</sequence>
<dbReference type="PANTHER" id="PTHR13090">
    <property type="entry name" value="ARGININE-HYDROXYLASE NDUFAF5, MITOCHONDRIAL"/>
    <property type="match status" value="1"/>
</dbReference>
<evidence type="ECO:0000313" key="7">
    <source>
        <dbReference type="EMBL" id="CAG7589250.1"/>
    </source>
</evidence>
<dbReference type="AlphaFoldDB" id="A0A8S4C3I5"/>
<dbReference type="GO" id="GO:0032259">
    <property type="term" value="P:methylation"/>
    <property type="evidence" value="ECO:0007669"/>
    <property type="project" value="UniProtKB-KW"/>
</dbReference>
<dbReference type="InterPro" id="IPR029063">
    <property type="entry name" value="SAM-dependent_MTases_sf"/>
</dbReference>
<evidence type="ECO:0000256" key="2">
    <source>
        <dbReference type="ARBA" id="ARBA00022679"/>
    </source>
</evidence>
<dbReference type="PANTHER" id="PTHR13090:SF1">
    <property type="entry name" value="ARGININE-HYDROXYLASE NDUFAF5, MITOCHONDRIAL"/>
    <property type="match status" value="1"/>
</dbReference>
<dbReference type="SUPFAM" id="SSF53335">
    <property type="entry name" value="S-adenosyl-L-methionine-dependent methyltransferases"/>
    <property type="match status" value="1"/>
</dbReference>
<protein>
    <recommendedName>
        <fullName evidence="3">Arginine-hydroxylase NDUFAF5, mitochondrial</fullName>
    </recommendedName>
    <alternativeName>
        <fullName evidence="4">NADH dehydrogenase [ubiquinone] 1 alpha subcomplex assembly factor 5</fullName>
    </alternativeName>
    <alternativeName>
        <fullName evidence="5">Putative methyltransferase NDUFAF5</fullName>
    </alternativeName>
</protein>
<reference evidence="7" key="1">
    <citation type="submission" date="2021-06" db="EMBL/GenBank/DDBJ databases">
        <authorList>
            <person name="Nardi T."/>
            <person name="Nardi T."/>
        </authorList>
    </citation>
    <scope>NUCLEOTIDE SEQUENCE</scope>
</reference>
<dbReference type="GO" id="GO:0008757">
    <property type="term" value="F:S-adenosylmethionine-dependent methyltransferase activity"/>
    <property type="evidence" value="ECO:0007669"/>
    <property type="project" value="InterPro"/>
</dbReference>
<organism evidence="7 8">
    <name type="scientific">Hyalomma marginatum</name>
    <dbReference type="NCBI Taxonomy" id="34627"/>
    <lineage>
        <taxon>Eukaryota</taxon>
        <taxon>Metazoa</taxon>
        <taxon>Ecdysozoa</taxon>
        <taxon>Arthropoda</taxon>
        <taxon>Chelicerata</taxon>
        <taxon>Arachnida</taxon>
        <taxon>Acari</taxon>
        <taxon>Parasitiformes</taxon>
        <taxon>Ixodida</taxon>
        <taxon>Ixodoidea</taxon>
        <taxon>Ixodidae</taxon>
        <taxon>Hyalomminae</taxon>
        <taxon>Hyalomma</taxon>
    </lineage>
</organism>
<keyword evidence="1 7" id="KW-0489">Methyltransferase</keyword>
<feature type="non-terminal residue" evidence="7">
    <location>
        <position position="1"/>
    </location>
</feature>